<dbReference type="SUPFAM" id="SSF54495">
    <property type="entry name" value="UBC-like"/>
    <property type="match status" value="1"/>
</dbReference>
<evidence type="ECO:0000256" key="3">
    <source>
        <dbReference type="SAM" id="MobiDB-lite"/>
    </source>
</evidence>
<keyword evidence="1" id="KW-0808">Transferase</keyword>
<comment type="caution">
    <text evidence="5">The sequence shown here is derived from an EMBL/GenBank/DDBJ whole genome shotgun (WGS) entry which is preliminary data.</text>
</comment>
<dbReference type="STRING" id="29655.A0A0K9NPN4"/>
<dbReference type="InterPro" id="IPR016135">
    <property type="entry name" value="UBQ-conjugating_enzyme/RWD"/>
</dbReference>
<dbReference type="Proteomes" id="UP000036987">
    <property type="component" value="Unassembled WGS sequence"/>
</dbReference>
<feature type="compositionally biased region" description="Low complexity" evidence="3">
    <location>
        <begin position="35"/>
        <end position="45"/>
    </location>
</feature>
<dbReference type="EMBL" id="LFYR01001898">
    <property type="protein sequence ID" value="KMZ58711.1"/>
    <property type="molecule type" value="Genomic_DNA"/>
</dbReference>
<dbReference type="Pfam" id="PF00179">
    <property type="entry name" value="UQ_con"/>
    <property type="match status" value="1"/>
</dbReference>
<evidence type="ECO:0000256" key="1">
    <source>
        <dbReference type="ARBA" id="ARBA00022679"/>
    </source>
</evidence>
<dbReference type="GO" id="GO:0061631">
    <property type="term" value="F:ubiquitin conjugating enzyme activity"/>
    <property type="evidence" value="ECO:0000318"/>
    <property type="project" value="GO_Central"/>
</dbReference>
<dbReference type="AlphaFoldDB" id="A0A0K9NPN4"/>
<proteinExistence type="predicted"/>
<feature type="region of interest" description="Disordered" evidence="3">
    <location>
        <begin position="35"/>
        <end position="83"/>
    </location>
</feature>
<name>A0A0K9NPN4_ZOSMR</name>
<protein>
    <submittedName>
        <fullName evidence="5">Putative Ubiquitin conjugating enzyme</fullName>
    </submittedName>
</protein>
<dbReference type="CDD" id="cd23837">
    <property type="entry name" value="UBCc_UBE2O"/>
    <property type="match status" value="1"/>
</dbReference>
<evidence type="ECO:0000313" key="5">
    <source>
        <dbReference type="EMBL" id="KMZ58711.1"/>
    </source>
</evidence>
<dbReference type="PANTHER" id="PTHR46116:SF41">
    <property type="entry name" value="UBIQUITIN-CONJUGATING ENZYME E2 25-RELATED"/>
    <property type="match status" value="1"/>
</dbReference>
<evidence type="ECO:0000256" key="2">
    <source>
        <dbReference type="ARBA" id="ARBA00022786"/>
    </source>
</evidence>
<accession>A0A0K9NPN4</accession>
<dbReference type="PROSITE" id="PS50127">
    <property type="entry name" value="UBC_2"/>
    <property type="match status" value="1"/>
</dbReference>
<keyword evidence="2" id="KW-0833">Ubl conjugation pathway</keyword>
<gene>
    <name evidence="5" type="ORF">ZOSMA_74G00520</name>
</gene>
<dbReference type="PANTHER" id="PTHR46116">
    <property type="entry name" value="(E3-INDEPENDENT) E2 UBIQUITIN-CONJUGATING ENZYME"/>
    <property type="match status" value="1"/>
</dbReference>
<keyword evidence="6" id="KW-1185">Reference proteome</keyword>
<dbReference type="SMART" id="SM00212">
    <property type="entry name" value="UBCc"/>
    <property type="match status" value="1"/>
</dbReference>
<feature type="compositionally biased region" description="Polar residues" evidence="3">
    <location>
        <begin position="61"/>
        <end position="76"/>
    </location>
</feature>
<reference evidence="6" key="1">
    <citation type="journal article" date="2016" name="Nature">
        <title>The genome of the seagrass Zostera marina reveals angiosperm adaptation to the sea.</title>
        <authorList>
            <person name="Olsen J.L."/>
            <person name="Rouze P."/>
            <person name="Verhelst B."/>
            <person name="Lin Y.-C."/>
            <person name="Bayer T."/>
            <person name="Collen J."/>
            <person name="Dattolo E."/>
            <person name="De Paoli E."/>
            <person name="Dittami S."/>
            <person name="Maumus F."/>
            <person name="Michel G."/>
            <person name="Kersting A."/>
            <person name="Lauritano C."/>
            <person name="Lohaus R."/>
            <person name="Toepel M."/>
            <person name="Tonon T."/>
            <person name="Vanneste K."/>
            <person name="Amirebrahimi M."/>
            <person name="Brakel J."/>
            <person name="Bostroem C."/>
            <person name="Chovatia M."/>
            <person name="Grimwood J."/>
            <person name="Jenkins J.W."/>
            <person name="Jueterbock A."/>
            <person name="Mraz A."/>
            <person name="Stam W.T."/>
            <person name="Tice H."/>
            <person name="Bornberg-Bauer E."/>
            <person name="Green P.J."/>
            <person name="Pearson G.A."/>
            <person name="Procaccini G."/>
            <person name="Duarte C.M."/>
            <person name="Schmutz J."/>
            <person name="Reusch T.B.H."/>
            <person name="Van de Peer Y."/>
        </authorList>
    </citation>
    <scope>NUCLEOTIDE SEQUENCE [LARGE SCALE GENOMIC DNA]</scope>
    <source>
        <strain evidence="6">cv. Finnish</strain>
    </source>
</reference>
<dbReference type="InterPro" id="IPR000608">
    <property type="entry name" value="UBC"/>
</dbReference>
<dbReference type="OrthoDB" id="47801at2759"/>
<evidence type="ECO:0000259" key="4">
    <source>
        <dbReference type="PROSITE" id="PS50127"/>
    </source>
</evidence>
<sequence length="481" mass="54475">MDRSSASTSFNSNSQLTSYQKSLNVCRVFDKYGVSEPPSSSWNSSLEKKPKSETDVELDRSNNSCQSGTSSATNLNLKPKNHGKDIMDDRVLDDQVDANVSQMGNSDIANGSLMGDSDDASNDEFEYYLEEESDNEFNFSEEKKNNVSSTQLHYVEPISPEVEESVPGCKNSMLNNKKYHYEQFKHFNIIKDDLCDHFFIKEGLSDAQSISKNLAKRIHYEWKVLEEHLPETIFVIGTEKRIELLRAVIVGPSGTPYHDGLFFFDILFPENYPNNPPNVNFHAGGERLNPNLYHCGRICLSLLNTWPGDGCENWKPNVSTMLQVLVSIQALILNNKPYFNEPGYEETIGDPKHESESIAYNQNAFLLSCKAMVSQLWTPPKQQCLKEFVNVHYRVRGHDILASCVAYINGVEVGSYDGKEIKKFDLHGQPQKPSIFITRLKDVFEQLLMGFSVKGAECADFFAMKLKKRPESNDCVESIEQ</sequence>
<evidence type="ECO:0000313" key="6">
    <source>
        <dbReference type="Proteomes" id="UP000036987"/>
    </source>
</evidence>
<organism evidence="5 6">
    <name type="scientific">Zostera marina</name>
    <name type="common">Eelgrass</name>
    <dbReference type="NCBI Taxonomy" id="29655"/>
    <lineage>
        <taxon>Eukaryota</taxon>
        <taxon>Viridiplantae</taxon>
        <taxon>Streptophyta</taxon>
        <taxon>Embryophyta</taxon>
        <taxon>Tracheophyta</taxon>
        <taxon>Spermatophyta</taxon>
        <taxon>Magnoliopsida</taxon>
        <taxon>Liliopsida</taxon>
        <taxon>Zosteraceae</taxon>
        <taxon>Zostera</taxon>
    </lineage>
</organism>
<feature type="compositionally biased region" description="Basic and acidic residues" evidence="3">
    <location>
        <begin position="46"/>
        <end position="60"/>
    </location>
</feature>
<dbReference type="Gene3D" id="3.10.110.10">
    <property type="entry name" value="Ubiquitin Conjugating Enzyme"/>
    <property type="match status" value="1"/>
</dbReference>
<feature type="domain" description="UBC core" evidence="4">
    <location>
        <begin position="213"/>
        <end position="373"/>
    </location>
</feature>